<dbReference type="Pfam" id="PF00685">
    <property type="entry name" value="Sulfotransfer_1"/>
    <property type="match status" value="1"/>
</dbReference>
<dbReference type="SUPFAM" id="SSF52540">
    <property type="entry name" value="P-loop containing nucleoside triphosphate hydrolases"/>
    <property type="match status" value="1"/>
</dbReference>
<evidence type="ECO:0000313" key="5">
    <source>
        <dbReference type="EMBL" id="SSA46818.1"/>
    </source>
</evidence>
<evidence type="ECO:0000313" key="7">
    <source>
        <dbReference type="Proteomes" id="UP000251571"/>
    </source>
</evidence>
<dbReference type="AlphaFoldDB" id="A0A2Y9AU08"/>
<dbReference type="InterPro" id="IPR000863">
    <property type="entry name" value="Sulfotransferase_dom"/>
</dbReference>
<organism evidence="5 7">
    <name type="scientific">Jannaschia seohaensis</name>
    <dbReference type="NCBI Taxonomy" id="475081"/>
    <lineage>
        <taxon>Bacteria</taxon>
        <taxon>Pseudomonadati</taxon>
        <taxon>Pseudomonadota</taxon>
        <taxon>Alphaproteobacteria</taxon>
        <taxon>Rhodobacterales</taxon>
        <taxon>Roseobacteraceae</taxon>
        <taxon>Jannaschia</taxon>
    </lineage>
</organism>
<reference evidence="4 6" key="2">
    <citation type="submission" date="2018-03" db="EMBL/GenBank/DDBJ databases">
        <title>Genomic Encyclopedia of Archaeal and Bacterial Type Strains, Phase II (KMG-II): from individual species to whole genera.</title>
        <authorList>
            <person name="Goeker M."/>
        </authorList>
    </citation>
    <scope>NUCLEOTIDE SEQUENCE [LARGE SCALE GENOMIC DNA]</scope>
    <source>
        <strain evidence="4 6">DSM 25227</strain>
    </source>
</reference>
<comment type="similarity">
    <text evidence="1">Belongs to the sulfotransferase 1 family.</text>
</comment>
<dbReference type="EMBL" id="UETC01000005">
    <property type="protein sequence ID" value="SSA46818.1"/>
    <property type="molecule type" value="Genomic_DNA"/>
</dbReference>
<proteinExistence type="inferred from homology"/>
<reference evidence="5 7" key="1">
    <citation type="submission" date="2016-10" db="EMBL/GenBank/DDBJ databases">
        <authorList>
            <person name="Cai Z."/>
        </authorList>
    </citation>
    <scope>NUCLEOTIDE SEQUENCE [LARGE SCALE GENOMIC DNA]</scope>
    <source>
        <strain evidence="5 7">DSM 25227</strain>
    </source>
</reference>
<accession>A0A2Y9AU08</accession>
<keyword evidence="2 5" id="KW-0808">Transferase</keyword>
<dbReference type="Proteomes" id="UP000251571">
    <property type="component" value="Unassembled WGS sequence"/>
</dbReference>
<sequence>MPRLLRAPARDYVNDTWDSARWQAFTPRADDIVVNTPPKSGTTWTQGILALLLSGDPGVNADPSMRSPWIDIAVRPVEDVMARLEAQDHRRHVKSHTPFDGIPIWEGMRYVAVYRHPLDVHFSYRKHNANMVFDLPEKRFTPENGEEAFRLFVDGDHEFAASLLSIAQHYLSVRALDDDPAVLRLHYADMTRDLPGAMARIADHIGVAHPPEVMDRLVEAATFDSMKANADRFTPSAGQGFWKEDAGFFDSATSRKWEGRLSAGQIARYEARLRELVPDPEARAWLEWGGAAA</sequence>
<dbReference type="EMBL" id="QGDJ01000005">
    <property type="protein sequence ID" value="PWJ18293.1"/>
    <property type="molecule type" value="Genomic_DNA"/>
</dbReference>
<feature type="domain" description="Sulfotransferase" evidence="3">
    <location>
        <begin position="30"/>
        <end position="275"/>
    </location>
</feature>
<protein>
    <submittedName>
        <fullName evidence="5">Aryl sulfotransferase</fullName>
    </submittedName>
</protein>
<name>A0A2Y9AU08_9RHOB</name>
<dbReference type="PANTHER" id="PTHR11783">
    <property type="entry name" value="SULFOTRANSFERASE SULT"/>
    <property type="match status" value="1"/>
</dbReference>
<dbReference type="Proteomes" id="UP000245839">
    <property type="component" value="Unassembled WGS sequence"/>
</dbReference>
<gene>
    <name evidence="4" type="ORF">BCF38_105281</name>
    <name evidence="5" type="ORF">SAMN05421539_105281</name>
</gene>
<dbReference type="GO" id="GO:0008146">
    <property type="term" value="F:sulfotransferase activity"/>
    <property type="evidence" value="ECO:0007669"/>
    <property type="project" value="InterPro"/>
</dbReference>
<evidence type="ECO:0000259" key="3">
    <source>
        <dbReference type="Pfam" id="PF00685"/>
    </source>
</evidence>
<dbReference type="RefSeq" id="WP_170125426.1">
    <property type="nucleotide sequence ID" value="NZ_QGDJ01000005.1"/>
</dbReference>
<dbReference type="Gene3D" id="3.40.50.300">
    <property type="entry name" value="P-loop containing nucleotide triphosphate hydrolases"/>
    <property type="match status" value="1"/>
</dbReference>
<keyword evidence="6" id="KW-1185">Reference proteome</keyword>
<dbReference type="InterPro" id="IPR027417">
    <property type="entry name" value="P-loop_NTPase"/>
</dbReference>
<evidence type="ECO:0000313" key="4">
    <source>
        <dbReference type="EMBL" id="PWJ18293.1"/>
    </source>
</evidence>
<evidence type="ECO:0000256" key="2">
    <source>
        <dbReference type="ARBA" id="ARBA00022679"/>
    </source>
</evidence>
<evidence type="ECO:0000256" key="1">
    <source>
        <dbReference type="ARBA" id="ARBA00005771"/>
    </source>
</evidence>
<evidence type="ECO:0000313" key="6">
    <source>
        <dbReference type="Proteomes" id="UP000245839"/>
    </source>
</evidence>